<evidence type="ECO:0000256" key="1">
    <source>
        <dbReference type="ARBA" id="ARBA00005254"/>
    </source>
</evidence>
<dbReference type="Proteomes" id="UP000317378">
    <property type="component" value="Unassembled WGS sequence"/>
</dbReference>
<dbReference type="AlphaFoldDB" id="A0A505DJE1"/>
<evidence type="ECO:0000313" key="3">
    <source>
        <dbReference type="EMBL" id="TPQ17611.1"/>
    </source>
</evidence>
<dbReference type="SUPFAM" id="SSF52096">
    <property type="entry name" value="ClpP/crotonase"/>
    <property type="match status" value="1"/>
</dbReference>
<accession>A0A505DJE1</accession>
<evidence type="ECO:0000313" key="4">
    <source>
        <dbReference type="Proteomes" id="UP000317378"/>
    </source>
</evidence>
<comment type="similarity">
    <text evidence="1">Belongs to the enoyl-CoA hydratase/isomerase family.</text>
</comment>
<proteinExistence type="inferred from homology"/>
<evidence type="ECO:0000256" key="2">
    <source>
        <dbReference type="SAM" id="MobiDB-lite"/>
    </source>
</evidence>
<comment type="caution">
    <text evidence="3">The sequence shown here is derived from an EMBL/GenBank/DDBJ whole genome shotgun (WGS) entry which is preliminary data.</text>
</comment>
<dbReference type="GO" id="GO:0016853">
    <property type="term" value="F:isomerase activity"/>
    <property type="evidence" value="ECO:0007669"/>
    <property type="project" value="UniProtKB-KW"/>
</dbReference>
<dbReference type="EMBL" id="VCHX02000258">
    <property type="protein sequence ID" value="TPQ17611.1"/>
    <property type="molecule type" value="Genomic_DNA"/>
</dbReference>
<dbReference type="CDD" id="cd06558">
    <property type="entry name" value="crotonase-like"/>
    <property type="match status" value="1"/>
</dbReference>
<organism evidence="3 4">
    <name type="scientific">Streptomyces sporangiiformans</name>
    <dbReference type="NCBI Taxonomy" id="2315329"/>
    <lineage>
        <taxon>Bacteria</taxon>
        <taxon>Bacillati</taxon>
        <taxon>Actinomycetota</taxon>
        <taxon>Actinomycetes</taxon>
        <taxon>Kitasatosporales</taxon>
        <taxon>Streptomycetaceae</taxon>
        <taxon>Streptomyces</taxon>
    </lineage>
</organism>
<name>A0A505DJE1_9ACTN</name>
<protein>
    <submittedName>
        <fullName evidence="3">Enoyl-CoA hydratase/isomerase family protein</fullName>
    </submittedName>
</protein>
<reference evidence="3 4" key="1">
    <citation type="submission" date="2019-06" db="EMBL/GenBank/DDBJ databases">
        <title>Streptomyces sporangiiformans sp. nov., a novel actinomycete isolated from soil in Mount Song.</title>
        <authorList>
            <person name="Han L."/>
        </authorList>
    </citation>
    <scope>NUCLEOTIDE SEQUENCE [LARGE SCALE GENOMIC DNA]</scope>
    <source>
        <strain evidence="3 4">NEAU-SSA 1</strain>
    </source>
</reference>
<keyword evidence="3" id="KW-0413">Isomerase</keyword>
<feature type="region of interest" description="Disordered" evidence="2">
    <location>
        <begin position="220"/>
        <end position="287"/>
    </location>
</feature>
<dbReference type="PANTHER" id="PTHR42964:SF1">
    <property type="entry name" value="POLYKETIDE BIOSYNTHESIS ENOYL-COA HYDRATASE PKSH-RELATED"/>
    <property type="match status" value="1"/>
</dbReference>
<feature type="compositionally biased region" description="Low complexity" evidence="2">
    <location>
        <begin position="269"/>
        <end position="287"/>
    </location>
</feature>
<keyword evidence="4" id="KW-1185">Reference proteome</keyword>
<gene>
    <name evidence="3" type="ORF">FGD71_035495</name>
</gene>
<sequence length="287" mass="29913">MSDRIPGAAVLVEDDGPVGVLAFQQPGCHSALDLTGRRELLSALRDASRDERCRAVVVTGARGSFCAGGPIPSMTPVREESAARTEVVAQMVGAIVGGPRPVLAAVEGVAFGLGMSLAAACFHVVAACDARFGCVFGRIVLIADAGLSSGRCRRVGLGTVKRLLLFGDVLGGGGGGRSRSGRRPLRAWICSAGRGTAGRAARRRRFVLYRGDRADPGVLARGTRCRTRPGGTGTAATAGRRGLRRGQRRHLGRRRSAVYRSGHDRAGMRRAAGATAPARPAQQARQG</sequence>
<dbReference type="InterPro" id="IPR029045">
    <property type="entry name" value="ClpP/crotonase-like_dom_sf"/>
</dbReference>
<dbReference type="InterPro" id="IPR001753">
    <property type="entry name" value="Enoyl-CoA_hydra/iso"/>
</dbReference>
<feature type="compositionally biased region" description="Basic residues" evidence="2">
    <location>
        <begin position="241"/>
        <end position="257"/>
    </location>
</feature>
<dbReference type="InterPro" id="IPR051683">
    <property type="entry name" value="Enoyl-CoA_Hydratase/Isomerase"/>
</dbReference>
<dbReference type="PANTHER" id="PTHR42964">
    <property type="entry name" value="ENOYL-COA HYDRATASE"/>
    <property type="match status" value="1"/>
</dbReference>
<dbReference type="Gene3D" id="3.90.226.10">
    <property type="entry name" value="2-enoyl-CoA Hydratase, Chain A, domain 1"/>
    <property type="match status" value="1"/>
</dbReference>
<dbReference type="Pfam" id="PF00378">
    <property type="entry name" value="ECH_1"/>
    <property type="match status" value="1"/>
</dbReference>